<dbReference type="AlphaFoldDB" id="A0A6C2UG14"/>
<organism evidence="8 9">
    <name type="scientific">Pontiella sulfatireligans</name>
    <dbReference type="NCBI Taxonomy" id="2750658"/>
    <lineage>
        <taxon>Bacteria</taxon>
        <taxon>Pseudomonadati</taxon>
        <taxon>Kiritimatiellota</taxon>
        <taxon>Kiritimatiellia</taxon>
        <taxon>Kiritimatiellales</taxon>
        <taxon>Pontiellaceae</taxon>
        <taxon>Pontiella</taxon>
    </lineage>
</organism>
<dbReference type="SUPFAM" id="SSF51445">
    <property type="entry name" value="(Trans)glycosidases"/>
    <property type="match status" value="1"/>
</dbReference>
<evidence type="ECO:0000259" key="4">
    <source>
        <dbReference type="Pfam" id="PF00703"/>
    </source>
</evidence>
<dbReference type="InterPro" id="IPR017853">
    <property type="entry name" value="GH"/>
</dbReference>
<dbReference type="SUPFAM" id="SSF49303">
    <property type="entry name" value="beta-Galactosidase/glucuronidase domain"/>
    <property type="match status" value="1"/>
</dbReference>
<dbReference type="InterPro" id="IPR036156">
    <property type="entry name" value="Beta-gal/glucu_dom_sf"/>
</dbReference>
<evidence type="ECO:0000313" key="9">
    <source>
        <dbReference type="Proteomes" id="UP000346198"/>
    </source>
</evidence>
<feature type="domain" description="Glycoside hydrolase family 2 immunoglobulin-like beta-sandwich" evidence="4">
    <location>
        <begin position="250"/>
        <end position="340"/>
    </location>
</feature>
<dbReference type="InterPro" id="IPR054593">
    <property type="entry name" value="Beta-mannosidase-like_N2"/>
</dbReference>
<feature type="domain" description="DUF4982" evidence="5">
    <location>
        <begin position="634"/>
        <end position="716"/>
    </location>
</feature>
<dbReference type="Pfam" id="PF22666">
    <property type="entry name" value="Glyco_hydro_2_N2"/>
    <property type="match status" value="1"/>
</dbReference>
<evidence type="ECO:0000256" key="1">
    <source>
        <dbReference type="ARBA" id="ARBA00007401"/>
    </source>
</evidence>
<evidence type="ECO:0000256" key="3">
    <source>
        <dbReference type="ARBA" id="ARBA00023295"/>
    </source>
</evidence>
<feature type="domain" description="Beta-mannosidase-like galactose-binding" evidence="7">
    <location>
        <begin position="96"/>
        <end position="177"/>
    </location>
</feature>
<dbReference type="InterPro" id="IPR013783">
    <property type="entry name" value="Ig-like_fold"/>
</dbReference>
<dbReference type="Proteomes" id="UP000346198">
    <property type="component" value="Unassembled WGS sequence"/>
</dbReference>
<name>A0A6C2UG14_9BACT</name>
<keyword evidence="3" id="KW-0326">Glycosidase</keyword>
<dbReference type="Pfam" id="PF18565">
    <property type="entry name" value="Glyco_hydro2_C5"/>
    <property type="match status" value="1"/>
</dbReference>
<keyword evidence="9" id="KW-1185">Reference proteome</keyword>
<dbReference type="Pfam" id="PF00703">
    <property type="entry name" value="Glyco_hydro_2"/>
    <property type="match status" value="1"/>
</dbReference>
<dbReference type="SUPFAM" id="SSF49785">
    <property type="entry name" value="Galactose-binding domain-like"/>
    <property type="match status" value="1"/>
</dbReference>
<dbReference type="Gene3D" id="2.60.40.10">
    <property type="entry name" value="Immunoglobulins"/>
    <property type="match status" value="3"/>
</dbReference>
<keyword evidence="2" id="KW-0378">Hydrolase</keyword>
<comment type="similarity">
    <text evidence="1">Belongs to the glycosyl hydrolase 2 family.</text>
</comment>
<dbReference type="InterPro" id="IPR040605">
    <property type="entry name" value="Glyco_hydro2_dom5"/>
</dbReference>
<sequence length="1022" mass="113924">MKSLNWKMIMNDTVRVSKNRMGWVFVLLLLAFAGSAVAEKLNFNPDWRFIKEDVAGAEATGFDDSGWKQISAPHTYNDVDTFDDWSPAGHKGEMDQWGGKTWYRKHFTVPAEWRDKVVIIEFEAVRQIADAYCNGVKVGHCENGFIPFGADLTSHLKFGEPNVIAVACDNAFVKDTDFGGDRNKVWHNFMGGAKLPWNNPHWHPAHGGIYRNVFLHVSDKLHFTQPLFNNMETVGTYVYAVNPSRESTGVGIENEIVNQTGKEQPFSLRNRLLDRTGKTVLELNETTTLSAGQKKIVKSSGNLVNPELWEPGYPYLYTLVTEIIRDGQVIDRNEEPFGVRWIELTTDRGFYINDRHVKLQGWGMKSVDGWPGLGAANPDWMHYYTLKLIADSGGNFVRWGHTAGGPIHLRAADELGIVTQQPGVDGEGDTEGHAWEIRSKAWKEMVIYYRNSPSLLVWEGGNQSTSKEHTEELKSVVDFYDPYGGRVYGHRRANNVVKPYCDLTISTEGSGYIKELPTLEGEYNREESPRRVWDRHTPPYQKWHAKGSYDLSAEEYAINQLFHYQKIAPRSHGGGANWIFVDSTSGGRVETEVTRTSGEMDAMRLPKEAYHVCRVIFSDEPDIHLIGHWNYPAGTIKDINVAADCDEVSLFLNGKEIGRKQAATEMTNPLKVKKKKGSSNVAPKSWKHPMLFTFEQVEWKPGDLVAVGYKDGREVARHEVATAGPAVALKLTPLTGPTGLLADGSDAVVFDVEAIDSNGNRCPTFIERCDFTVEGPGVWRGGYNSGKIKSTNNSYLDLEAGINRVIVRSSLTSGTITLKASSKGLEPATCKVEALPIHIDGGVASHLPPIPEQGRLAPLPLPVEEAASRFVAEAQADGSFSDLIEDLSYSGPSGDARIQKTKAGAPMFSDHEQKLPKLPECLMGGEYIQLPNSEWNYSAVDLLQFNVKKSGNVYIAHDSRLETMPWMKTGFADTGKELVRGKNRWRLFSKKVTAGESVLLGSNTETKEDKRWMMVVFVVPES</sequence>
<evidence type="ECO:0000256" key="2">
    <source>
        <dbReference type="ARBA" id="ARBA00022801"/>
    </source>
</evidence>
<dbReference type="Gene3D" id="2.60.120.260">
    <property type="entry name" value="Galactose-binding domain-like"/>
    <property type="match status" value="1"/>
</dbReference>
<dbReference type="InterPro" id="IPR032311">
    <property type="entry name" value="DUF4982"/>
</dbReference>
<evidence type="ECO:0000313" key="8">
    <source>
        <dbReference type="EMBL" id="VGO18813.1"/>
    </source>
</evidence>
<protein>
    <submittedName>
        <fullName evidence="8">Beta-galactosidase BoGH2A</fullName>
    </submittedName>
</protein>
<evidence type="ECO:0000259" key="7">
    <source>
        <dbReference type="Pfam" id="PF22666"/>
    </source>
</evidence>
<dbReference type="InterPro" id="IPR006102">
    <property type="entry name" value="Ig-like_GH2"/>
</dbReference>
<dbReference type="Pfam" id="PF16355">
    <property type="entry name" value="DUF4982"/>
    <property type="match status" value="1"/>
</dbReference>
<dbReference type="PANTHER" id="PTHR42732:SF1">
    <property type="entry name" value="BETA-MANNOSIDASE"/>
    <property type="match status" value="1"/>
</dbReference>
<proteinExistence type="inferred from homology"/>
<dbReference type="Gene3D" id="3.20.20.80">
    <property type="entry name" value="Glycosidases"/>
    <property type="match status" value="1"/>
</dbReference>
<accession>A0A6C2UG14</accession>
<evidence type="ECO:0000259" key="5">
    <source>
        <dbReference type="Pfam" id="PF16355"/>
    </source>
</evidence>
<gene>
    <name evidence="8" type="ORF">SCARR_00866</name>
</gene>
<dbReference type="GO" id="GO:0005975">
    <property type="term" value="P:carbohydrate metabolic process"/>
    <property type="evidence" value="ECO:0007669"/>
    <property type="project" value="InterPro"/>
</dbReference>
<dbReference type="InterPro" id="IPR008979">
    <property type="entry name" value="Galactose-bd-like_sf"/>
</dbReference>
<dbReference type="PANTHER" id="PTHR42732">
    <property type="entry name" value="BETA-GALACTOSIDASE"/>
    <property type="match status" value="1"/>
</dbReference>
<dbReference type="GO" id="GO:0004553">
    <property type="term" value="F:hydrolase activity, hydrolyzing O-glycosyl compounds"/>
    <property type="evidence" value="ECO:0007669"/>
    <property type="project" value="InterPro"/>
</dbReference>
<feature type="domain" description="Glycoside hydrolase family 2" evidence="6">
    <location>
        <begin position="739"/>
        <end position="830"/>
    </location>
</feature>
<dbReference type="EMBL" id="CAAHFH010000001">
    <property type="protein sequence ID" value="VGO18813.1"/>
    <property type="molecule type" value="Genomic_DNA"/>
</dbReference>
<dbReference type="InterPro" id="IPR051913">
    <property type="entry name" value="GH2_Domain-Containing"/>
</dbReference>
<evidence type="ECO:0000259" key="6">
    <source>
        <dbReference type="Pfam" id="PF18565"/>
    </source>
</evidence>
<reference evidence="8 9" key="1">
    <citation type="submission" date="2019-04" db="EMBL/GenBank/DDBJ databases">
        <authorList>
            <person name="Van Vliet M D."/>
        </authorList>
    </citation>
    <scope>NUCLEOTIDE SEQUENCE [LARGE SCALE GENOMIC DNA]</scope>
    <source>
        <strain evidence="8 9">F21</strain>
    </source>
</reference>